<dbReference type="GO" id="GO:0000976">
    <property type="term" value="F:transcription cis-regulatory region binding"/>
    <property type="evidence" value="ECO:0007669"/>
    <property type="project" value="InterPro"/>
</dbReference>
<feature type="compositionally biased region" description="Polar residues" evidence="3">
    <location>
        <begin position="1"/>
        <end position="19"/>
    </location>
</feature>
<dbReference type="GeneID" id="59333791"/>
<feature type="compositionally biased region" description="Basic and acidic residues" evidence="3">
    <location>
        <begin position="63"/>
        <end position="81"/>
    </location>
</feature>
<dbReference type="GO" id="GO:0090575">
    <property type="term" value="C:RNA polymerase II transcription regulator complex"/>
    <property type="evidence" value="ECO:0007669"/>
    <property type="project" value="TreeGrafter"/>
</dbReference>
<dbReference type="PROSITE" id="PS00036">
    <property type="entry name" value="BZIP_BASIC"/>
    <property type="match status" value="1"/>
</dbReference>
<comment type="caution">
    <text evidence="5">The sequence shown here is derived from an EMBL/GenBank/DDBJ whole genome shotgun (WGS) entry which is preliminary data.</text>
</comment>
<sequence length="533" mass="57935">MATSSPHVLTPSASSTTNKPLAPMPGTSYPPTISMNKEWVLPPKPKPGRKPAVDTPPTKRKAQNREAQRAFRERRAAKVSELEDQMKVREEEDQKEQEKLVACVKQLEHCLDDCTEKLMYWREKYAGMEDAYERERQLRQSAEMEIEMLRKGMADGTGAVALPPRRPVQNGYMAEPAPGVQDCTTATELSAMGCGKCSLETKCQCIDEAFDMDNVVAEPDVPRFKRPHSPQSHTDNKRRQLSNPDTSSEIDFTAQFSTRRPPNLTTSASTSSSIAATVLPDPCGFCSDGTTCLCAELANERPDRALKSPASTLPTPPETATSNTSTSNPCINGPGTCTQCRSNPTSTLFCKSLAVTRPINPDPLFSATTNTTDQATTRGSTLKCADAFTVLSRHPGFDQATSELTTWIPHLSTVPSATTAFDVEAASVMGVLKLFDRRFGNTGKAEPTSSKDVSSDQLVRIPVQASQGGGGGGALYEAFTTREDRGGNKIGKHGTRDGNWIAYAPGIQARGKLGRPRIEDGTWPEDSRREQGE</sequence>
<reference evidence="5 6" key="1">
    <citation type="journal article" date="2020" name="Genomics">
        <title>Complete, high-quality genomes from long-read metagenomic sequencing of two wolf lichen thalli reveals enigmatic genome architecture.</title>
        <authorList>
            <person name="McKenzie S.K."/>
            <person name="Walston R.F."/>
            <person name="Allen J.L."/>
        </authorList>
    </citation>
    <scope>NUCLEOTIDE SEQUENCE [LARGE SCALE GENOMIC DNA]</scope>
    <source>
        <strain evidence="5">WasteWater1</strain>
    </source>
</reference>
<keyword evidence="6" id="KW-1185">Reference proteome</keyword>
<organism evidence="5 6">
    <name type="scientific">Letharia lupina</name>
    <dbReference type="NCBI Taxonomy" id="560253"/>
    <lineage>
        <taxon>Eukaryota</taxon>
        <taxon>Fungi</taxon>
        <taxon>Dikarya</taxon>
        <taxon>Ascomycota</taxon>
        <taxon>Pezizomycotina</taxon>
        <taxon>Lecanoromycetes</taxon>
        <taxon>OSLEUM clade</taxon>
        <taxon>Lecanoromycetidae</taxon>
        <taxon>Lecanorales</taxon>
        <taxon>Lecanorineae</taxon>
        <taxon>Parmeliaceae</taxon>
        <taxon>Letharia</taxon>
    </lineage>
</organism>
<feature type="compositionally biased region" description="Polar residues" evidence="3">
    <location>
        <begin position="309"/>
        <end position="328"/>
    </location>
</feature>
<accession>A0A8H6F864</accession>
<proteinExistence type="predicted"/>
<dbReference type="EMBL" id="JACCJB010000021">
    <property type="protein sequence ID" value="KAF6218842.1"/>
    <property type="molecule type" value="Genomic_DNA"/>
</dbReference>
<dbReference type="AlphaFoldDB" id="A0A8H6F864"/>
<comment type="subcellular location">
    <subcellularLocation>
        <location evidence="1">Nucleus</location>
    </subcellularLocation>
</comment>
<feature type="region of interest" description="Disordered" evidence="3">
    <location>
        <begin position="511"/>
        <end position="533"/>
    </location>
</feature>
<feature type="region of interest" description="Disordered" evidence="3">
    <location>
        <begin position="305"/>
        <end position="328"/>
    </location>
</feature>
<evidence type="ECO:0000313" key="5">
    <source>
        <dbReference type="EMBL" id="KAF6218842.1"/>
    </source>
</evidence>
<evidence type="ECO:0000256" key="1">
    <source>
        <dbReference type="ARBA" id="ARBA00004123"/>
    </source>
</evidence>
<feature type="region of interest" description="Disordered" evidence="3">
    <location>
        <begin position="220"/>
        <end position="248"/>
    </location>
</feature>
<gene>
    <name evidence="5" type="ORF">HO133_005385</name>
</gene>
<feature type="domain" description="BZIP" evidence="4">
    <location>
        <begin position="59"/>
        <end position="74"/>
    </location>
</feature>
<dbReference type="RefSeq" id="XP_037148277.1">
    <property type="nucleotide sequence ID" value="XM_037296295.1"/>
</dbReference>
<protein>
    <recommendedName>
        <fullName evidence="4">BZIP domain-containing protein</fullName>
    </recommendedName>
</protein>
<dbReference type="Gene3D" id="1.20.5.170">
    <property type="match status" value="1"/>
</dbReference>
<feature type="region of interest" description="Disordered" evidence="3">
    <location>
        <begin position="1"/>
        <end position="81"/>
    </location>
</feature>
<evidence type="ECO:0000256" key="3">
    <source>
        <dbReference type="SAM" id="MobiDB-lite"/>
    </source>
</evidence>
<dbReference type="InterPro" id="IPR046347">
    <property type="entry name" value="bZIP_sf"/>
</dbReference>
<dbReference type="PANTHER" id="PTHR40621:SF7">
    <property type="entry name" value="BZIP DOMAIN-CONTAINING PROTEIN"/>
    <property type="match status" value="1"/>
</dbReference>
<dbReference type="SUPFAM" id="SSF57959">
    <property type="entry name" value="Leucine zipper domain"/>
    <property type="match status" value="1"/>
</dbReference>
<dbReference type="InterPro" id="IPR004827">
    <property type="entry name" value="bZIP"/>
</dbReference>
<keyword evidence="2" id="KW-0539">Nucleus</keyword>
<evidence type="ECO:0000256" key="2">
    <source>
        <dbReference type="ARBA" id="ARBA00023242"/>
    </source>
</evidence>
<dbReference type="PANTHER" id="PTHR40621">
    <property type="entry name" value="TRANSCRIPTION FACTOR KAPC-RELATED"/>
    <property type="match status" value="1"/>
</dbReference>
<dbReference type="SMART" id="SM00338">
    <property type="entry name" value="BRLZ"/>
    <property type="match status" value="1"/>
</dbReference>
<feature type="compositionally biased region" description="Basic and acidic residues" evidence="3">
    <location>
        <begin position="516"/>
        <end position="533"/>
    </location>
</feature>
<dbReference type="InterPro" id="IPR050936">
    <property type="entry name" value="AP-1-like"/>
</dbReference>
<dbReference type="GO" id="GO:0001228">
    <property type="term" value="F:DNA-binding transcription activator activity, RNA polymerase II-specific"/>
    <property type="evidence" value="ECO:0007669"/>
    <property type="project" value="TreeGrafter"/>
</dbReference>
<dbReference type="CDD" id="cd14688">
    <property type="entry name" value="bZIP_YAP"/>
    <property type="match status" value="1"/>
</dbReference>
<evidence type="ECO:0000259" key="4">
    <source>
        <dbReference type="PROSITE" id="PS00036"/>
    </source>
</evidence>
<evidence type="ECO:0000313" key="6">
    <source>
        <dbReference type="Proteomes" id="UP000593566"/>
    </source>
</evidence>
<dbReference type="Proteomes" id="UP000593566">
    <property type="component" value="Unassembled WGS sequence"/>
</dbReference>
<dbReference type="Pfam" id="PF10297">
    <property type="entry name" value="Hap4_Hap_bind"/>
    <property type="match status" value="1"/>
</dbReference>
<name>A0A8H6F864_9LECA</name>
<dbReference type="InterPro" id="IPR018287">
    <property type="entry name" value="Hap4_TF_heteromerisation"/>
</dbReference>